<evidence type="ECO:0000256" key="2">
    <source>
        <dbReference type="ARBA" id="ARBA00022617"/>
    </source>
</evidence>
<dbReference type="InterPro" id="IPR050597">
    <property type="entry name" value="Cytochrome_c_Oxidase_Subunit"/>
</dbReference>
<dbReference type="Proteomes" id="UP000220922">
    <property type="component" value="Unassembled WGS sequence"/>
</dbReference>
<protein>
    <recommendedName>
        <fullName evidence="8">Cytochrome c domain-containing protein</fullName>
    </recommendedName>
</protein>
<dbReference type="GO" id="GO:0020037">
    <property type="term" value="F:heme binding"/>
    <property type="evidence" value="ECO:0007669"/>
    <property type="project" value="InterPro"/>
</dbReference>
<dbReference type="Gene3D" id="1.10.760.10">
    <property type="entry name" value="Cytochrome c-like domain"/>
    <property type="match status" value="3"/>
</dbReference>
<organism evidence="9 10">
    <name type="scientific">Candidatus Chloroploca asiatica</name>
    <dbReference type="NCBI Taxonomy" id="1506545"/>
    <lineage>
        <taxon>Bacteria</taxon>
        <taxon>Bacillati</taxon>
        <taxon>Chloroflexota</taxon>
        <taxon>Chloroflexia</taxon>
        <taxon>Chloroflexales</taxon>
        <taxon>Chloroflexineae</taxon>
        <taxon>Oscillochloridaceae</taxon>
        <taxon>Candidatus Chloroploca</taxon>
    </lineage>
</organism>
<evidence type="ECO:0000256" key="1">
    <source>
        <dbReference type="ARBA" id="ARBA00022448"/>
    </source>
</evidence>
<dbReference type="InterPro" id="IPR009056">
    <property type="entry name" value="Cyt_c-like_dom"/>
</dbReference>
<dbReference type="GO" id="GO:0009055">
    <property type="term" value="F:electron transfer activity"/>
    <property type="evidence" value="ECO:0007669"/>
    <property type="project" value="InterPro"/>
</dbReference>
<dbReference type="PANTHER" id="PTHR33751:SF1">
    <property type="entry name" value="CBB3-TYPE CYTOCHROME C OXIDASE SUBUNIT FIXP"/>
    <property type="match status" value="1"/>
</dbReference>
<dbReference type="Pfam" id="PF13442">
    <property type="entry name" value="Cytochrome_CBB3"/>
    <property type="match status" value="3"/>
</dbReference>
<feature type="domain" description="Cytochrome c" evidence="8">
    <location>
        <begin position="265"/>
        <end position="346"/>
    </location>
</feature>
<dbReference type="RefSeq" id="WP_097651163.1">
    <property type="nucleotide sequence ID" value="NZ_LYXE01000050.1"/>
</dbReference>
<feature type="domain" description="Cytochrome c" evidence="8">
    <location>
        <begin position="40"/>
        <end position="123"/>
    </location>
</feature>
<dbReference type="OrthoDB" id="9779283at2"/>
<comment type="caution">
    <text evidence="9">The sequence shown here is derived from an EMBL/GenBank/DDBJ whole genome shotgun (WGS) entry which is preliminary data.</text>
</comment>
<evidence type="ECO:0000256" key="4">
    <source>
        <dbReference type="ARBA" id="ARBA00022982"/>
    </source>
</evidence>
<keyword evidence="4" id="KW-0249">Electron transport</keyword>
<evidence type="ECO:0000256" key="5">
    <source>
        <dbReference type="ARBA" id="ARBA00023004"/>
    </source>
</evidence>
<feature type="region of interest" description="Disordered" evidence="7">
    <location>
        <begin position="353"/>
        <end position="420"/>
    </location>
</feature>
<feature type="compositionally biased region" description="Low complexity" evidence="7">
    <location>
        <begin position="399"/>
        <end position="414"/>
    </location>
</feature>
<dbReference type="AlphaFoldDB" id="A0A2H3KPS5"/>
<evidence type="ECO:0000256" key="7">
    <source>
        <dbReference type="SAM" id="MobiDB-lite"/>
    </source>
</evidence>
<evidence type="ECO:0000259" key="8">
    <source>
        <dbReference type="PROSITE" id="PS51007"/>
    </source>
</evidence>
<keyword evidence="1" id="KW-0813">Transport</keyword>
<keyword evidence="2 6" id="KW-0349">Heme</keyword>
<keyword evidence="10" id="KW-1185">Reference proteome</keyword>
<keyword evidence="5 6" id="KW-0408">Iron</keyword>
<proteinExistence type="predicted"/>
<dbReference type="PRINTS" id="PR00605">
    <property type="entry name" value="CYTCHROMECIC"/>
</dbReference>
<dbReference type="InterPro" id="IPR036909">
    <property type="entry name" value="Cyt_c-like_dom_sf"/>
</dbReference>
<feature type="domain" description="Cytochrome c" evidence="8">
    <location>
        <begin position="162"/>
        <end position="241"/>
    </location>
</feature>
<evidence type="ECO:0000313" key="10">
    <source>
        <dbReference type="Proteomes" id="UP000220922"/>
    </source>
</evidence>
<dbReference type="SUPFAM" id="SSF46626">
    <property type="entry name" value="Cytochrome c"/>
    <property type="match status" value="3"/>
</dbReference>
<dbReference type="InterPro" id="IPR008168">
    <property type="entry name" value="Cyt_C_IC"/>
</dbReference>
<keyword evidence="3 6" id="KW-0479">Metal-binding</keyword>
<dbReference type="PANTHER" id="PTHR33751">
    <property type="entry name" value="CBB3-TYPE CYTOCHROME C OXIDASE SUBUNIT FIXP"/>
    <property type="match status" value="1"/>
</dbReference>
<evidence type="ECO:0000313" key="9">
    <source>
        <dbReference type="EMBL" id="PDW00207.1"/>
    </source>
</evidence>
<reference evidence="9 10" key="1">
    <citation type="submission" date="2016-05" db="EMBL/GenBank/DDBJ databases">
        <authorList>
            <person name="Lavstsen T."/>
            <person name="Jespersen J.S."/>
        </authorList>
    </citation>
    <scope>NUCLEOTIDE SEQUENCE [LARGE SCALE GENOMIC DNA]</scope>
    <source>
        <strain evidence="9 10">B7-9</strain>
    </source>
</reference>
<evidence type="ECO:0000256" key="6">
    <source>
        <dbReference type="PROSITE-ProRule" id="PRU00433"/>
    </source>
</evidence>
<gene>
    <name evidence="9" type="ORF">A9Q02_10310</name>
</gene>
<dbReference type="EMBL" id="LYXE01000050">
    <property type="protein sequence ID" value="PDW00207.1"/>
    <property type="molecule type" value="Genomic_DNA"/>
</dbReference>
<sequence>MQRYLIIGFVALLVLVVGLGVYSSREAGRLSDAQATLRQQAVSDAAVIYVENCAVCHGASGEGLGSIPPLDSEALRTMEYDALFKIIARGLYNTPMAAWHQDEGGILTDYQIDQLVAQIRYADWGQIRELAAQRGMIPATLAVPDVTEAQLAQISALGPEGQLWSEGFQLYANTCVTCHGANGEGSTLGVPLNTPEVRAQDAASLTQTIVEGVPGTMMAAWGTLLEASELDALVAFLQHWDQLEAQGIALEMPAPQMIDLDDPEAILALGERLFVSTCTSCHGDNGTGGLGPAINSQQFLSRQDDAAITQAITEGGHRPNSAMPAFGERLTSVEIAALVSYIRSLEENAPVVANPRGTQQGGGGPPWLQATPDPANPIQPRGQGQGQGRGPAWARGETQSGQGQQGQNGQTPQQSAPSTTYRGTVVSVESNALTFYDEASRSNLEAMLGPPWWWEPNAIALRPGDRIALEGFEGEGHMELNWIENLTTGERLDLRTPDGKPVWQGSN</sequence>
<accession>A0A2H3KPS5</accession>
<dbReference type="GO" id="GO:0005506">
    <property type="term" value="F:iron ion binding"/>
    <property type="evidence" value="ECO:0007669"/>
    <property type="project" value="InterPro"/>
</dbReference>
<evidence type="ECO:0000256" key="3">
    <source>
        <dbReference type="ARBA" id="ARBA00022723"/>
    </source>
</evidence>
<name>A0A2H3KPS5_9CHLR</name>
<dbReference type="PROSITE" id="PS51007">
    <property type="entry name" value="CYTC"/>
    <property type="match status" value="3"/>
</dbReference>